<dbReference type="Pfam" id="PF21467">
    <property type="entry name" value="BetaGal_gal-bd"/>
    <property type="match status" value="1"/>
</dbReference>
<name>A0A7M6DLT0_9CNID</name>
<dbReference type="Pfam" id="PF21317">
    <property type="entry name" value="BetaGal_ABD_1"/>
    <property type="match status" value="1"/>
</dbReference>
<dbReference type="Pfam" id="PF01301">
    <property type="entry name" value="Glyco_hydro_35"/>
    <property type="match status" value="1"/>
</dbReference>
<dbReference type="PIRSF" id="PIRSF006336">
    <property type="entry name" value="B-gal"/>
    <property type="match status" value="1"/>
</dbReference>
<keyword evidence="2" id="KW-0378">Hydrolase</keyword>
<dbReference type="OrthoDB" id="1657402at2759"/>
<dbReference type="InterPro" id="IPR019801">
    <property type="entry name" value="Glyco_hydro_35_CS"/>
</dbReference>
<proteinExistence type="inferred from homology"/>
<evidence type="ECO:0000313" key="9">
    <source>
        <dbReference type="Proteomes" id="UP000594262"/>
    </source>
</evidence>
<dbReference type="Proteomes" id="UP000594262">
    <property type="component" value="Unplaced"/>
</dbReference>
<evidence type="ECO:0000256" key="1">
    <source>
        <dbReference type="ARBA" id="ARBA00009809"/>
    </source>
</evidence>
<dbReference type="PANTHER" id="PTHR23421">
    <property type="entry name" value="BETA-GALACTOSIDASE RELATED"/>
    <property type="match status" value="1"/>
</dbReference>
<dbReference type="Gene3D" id="2.60.120.260">
    <property type="entry name" value="Galactose-binding domain-like"/>
    <property type="match status" value="2"/>
</dbReference>
<dbReference type="InterPro" id="IPR001944">
    <property type="entry name" value="Glycoside_Hdrlase_35"/>
</dbReference>
<dbReference type="EnsemblMetazoa" id="CLYHEMT015320.3">
    <property type="protein sequence ID" value="CLYHEMP015320.3"/>
    <property type="gene ID" value="CLYHEMG015320"/>
</dbReference>
<dbReference type="InterPro" id="IPR026283">
    <property type="entry name" value="B-gal_1-like"/>
</dbReference>
<keyword evidence="3" id="KW-0326">Glycosidase</keyword>
<dbReference type="PROSITE" id="PS01182">
    <property type="entry name" value="GLYCOSYL_HYDROL_F35"/>
    <property type="match status" value="1"/>
</dbReference>
<dbReference type="InterPro" id="IPR031330">
    <property type="entry name" value="Gly_Hdrlase_35_cat"/>
</dbReference>
<feature type="active site" description="Proton donor" evidence="4">
    <location>
        <position position="114"/>
    </location>
</feature>
<dbReference type="AlphaFoldDB" id="A0A7M6DLT0"/>
<reference evidence="8" key="1">
    <citation type="submission" date="2021-01" db="UniProtKB">
        <authorList>
            <consortium name="EnsemblMetazoa"/>
        </authorList>
    </citation>
    <scope>IDENTIFICATION</scope>
</reference>
<dbReference type="GO" id="GO:0005975">
    <property type="term" value="P:carbohydrate metabolic process"/>
    <property type="evidence" value="ECO:0007669"/>
    <property type="project" value="InterPro"/>
</dbReference>
<organism evidence="8 9">
    <name type="scientific">Clytia hemisphaerica</name>
    <dbReference type="NCBI Taxonomy" id="252671"/>
    <lineage>
        <taxon>Eukaryota</taxon>
        <taxon>Metazoa</taxon>
        <taxon>Cnidaria</taxon>
        <taxon>Hydrozoa</taxon>
        <taxon>Hydroidolina</taxon>
        <taxon>Leptothecata</taxon>
        <taxon>Obeliida</taxon>
        <taxon>Clytiidae</taxon>
        <taxon>Clytia</taxon>
    </lineage>
</organism>
<keyword evidence="9" id="KW-1185">Reference proteome</keyword>
<dbReference type="SUPFAM" id="SSF51445">
    <property type="entry name" value="(Trans)glycosidases"/>
    <property type="match status" value="1"/>
</dbReference>
<evidence type="ECO:0008006" key="10">
    <source>
        <dbReference type="Google" id="ProtNLM"/>
    </source>
</evidence>
<dbReference type="SUPFAM" id="SSF49785">
    <property type="entry name" value="Galactose-binding domain-like"/>
    <property type="match status" value="1"/>
</dbReference>
<evidence type="ECO:0000259" key="7">
    <source>
        <dbReference type="Pfam" id="PF21467"/>
    </source>
</evidence>
<evidence type="ECO:0000259" key="6">
    <source>
        <dbReference type="Pfam" id="PF21317"/>
    </source>
</evidence>
<dbReference type="InterPro" id="IPR048912">
    <property type="entry name" value="BetaGal1-like_ABD1"/>
</dbReference>
<dbReference type="GO" id="GO:0004565">
    <property type="term" value="F:beta-galactosidase activity"/>
    <property type="evidence" value="ECO:0007669"/>
    <property type="project" value="InterPro"/>
</dbReference>
<dbReference type="InterPro" id="IPR048913">
    <property type="entry name" value="BetaGal_gal-bd"/>
</dbReference>
<evidence type="ECO:0000259" key="5">
    <source>
        <dbReference type="Pfam" id="PF01301"/>
    </source>
</evidence>
<evidence type="ECO:0000256" key="4">
    <source>
        <dbReference type="PIRSR" id="PIRSR006336-1"/>
    </source>
</evidence>
<protein>
    <recommendedName>
        <fullName evidence="10">Beta-galactosidase</fullName>
    </recommendedName>
</protein>
<evidence type="ECO:0000256" key="3">
    <source>
        <dbReference type="ARBA" id="ARBA00023295"/>
    </source>
</evidence>
<feature type="domain" description="Beta-galactosidase galactose-binding" evidence="7">
    <location>
        <begin position="473"/>
        <end position="528"/>
    </location>
</feature>
<dbReference type="PRINTS" id="PR00742">
    <property type="entry name" value="GLHYDRLASE35"/>
</dbReference>
<evidence type="ECO:0000313" key="8">
    <source>
        <dbReference type="EnsemblMetazoa" id="CLYHEMP015320.3"/>
    </source>
</evidence>
<dbReference type="InterPro" id="IPR008979">
    <property type="entry name" value="Galactose-bd-like_sf"/>
</dbReference>
<dbReference type="Gene3D" id="3.20.20.80">
    <property type="entry name" value="Glycosidases"/>
    <property type="match status" value="1"/>
</dbReference>
<evidence type="ECO:0000256" key="2">
    <source>
        <dbReference type="ARBA" id="ARBA00022801"/>
    </source>
</evidence>
<sequence length="560" mass="63101">MGLNTIQTYIAWNYHETVPGRYFFEGQKDLVKFIELAQQQDLLVILRPGPYICAEWDYGGFPAWIYSMCKDKIRTSDATYMKLVDRWFKNLFPRLEHLLYENGGPVIAFQVENEYGSYGCDHEYMNNMVDLLKKYVPSSLLFTTDGASDGMVKCGSTNRTYTTVDFGPGGDPSHSFDVQRKFQPKGPLVNSEFYTGWLDHWGEKHHRTSADLVASSLDKILALNASVNLYMFIGGTNFNMMSGANMGGDGLQPITSSYDYDAPISEAGDPTEKYWKLQKVISKYTAMPPGPQPKPSEKLPYMKVPLASSQSLFDVVSQLPANVSKTPQPFAWLDLAQGWILYEVDISGASGNDLILDLGAFSDRASVFVDKKFQGILNAKYGSKLVIEHGQTLDLFVENEGRIGYSHAMVDASKGIKSNVTLNGSPLLNWKMWPVRLVPPEMSSTPTPFLKMLNRKIKNRNNDVTNDATWVVPSLFSFSFMLDEPKDTFLKLDQWTKGAIIINGMAQKYWTEAGPQKTLYIPSTYLQPHMKNTLIVFETDRSPTNASDFYIEFVDTPIFV</sequence>
<comment type="similarity">
    <text evidence="1">Belongs to the glycosyl hydrolase 35 family.</text>
</comment>
<feature type="domain" description="Beta-galactosidase 1-like first all-beta" evidence="6">
    <location>
        <begin position="327"/>
        <end position="435"/>
    </location>
</feature>
<feature type="domain" description="Glycoside hydrolase 35 catalytic" evidence="5">
    <location>
        <begin position="1"/>
        <end position="283"/>
    </location>
</feature>
<dbReference type="InterPro" id="IPR017853">
    <property type="entry name" value="GH"/>
</dbReference>
<dbReference type="FunFam" id="3.20.20.80:FF:000115">
    <property type="entry name" value="Beta-galactosidase"/>
    <property type="match status" value="1"/>
</dbReference>
<feature type="active site" description="Nucleophile" evidence="4">
    <location>
        <position position="192"/>
    </location>
</feature>
<accession>A0A7M6DLT0</accession>